<dbReference type="Proteomes" id="UP001302978">
    <property type="component" value="Chromosome"/>
</dbReference>
<reference evidence="1 2" key="1">
    <citation type="submission" date="2023-07" db="EMBL/GenBank/DDBJ databases">
        <title>Closed genoem sequence of Methanomicrococcus sp. Hf6.</title>
        <authorList>
            <person name="Poehlein A."/>
            <person name="Protasov E."/>
            <person name="Platt K."/>
            <person name="Reeh H."/>
            <person name="Daniel R."/>
            <person name="Brune A."/>
        </authorList>
    </citation>
    <scope>NUCLEOTIDE SEQUENCE [LARGE SCALE GENOMIC DNA]</scope>
    <source>
        <strain evidence="1 2">Hf6</strain>
    </source>
</reference>
<accession>A0AA96V0V6</accession>
<keyword evidence="2" id="KW-1185">Reference proteome</keyword>
<organism evidence="1 2">
    <name type="scientific">Methanimicrococcus hongohii</name>
    <dbReference type="NCBI Taxonomy" id="3028295"/>
    <lineage>
        <taxon>Archaea</taxon>
        <taxon>Methanobacteriati</taxon>
        <taxon>Methanobacteriota</taxon>
        <taxon>Stenosarchaea group</taxon>
        <taxon>Methanomicrobia</taxon>
        <taxon>Methanosarcinales</taxon>
        <taxon>Methanosarcinaceae</taxon>
        <taxon>Methanimicrococcus</taxon>
    </lineage>
</organism>
<protein>
    <submittedName>
        <fullName evidence="1">Uncharacterized protein</fullName>
    </submittedName>
</protein>
<dbReference type="KEGG" id="mehf:MmiHf6_16580"/>
<gene>
    <name evidence="1" type="ORF">MmiHf6_16580</name>
</gene>
<sequence length="148" mass="17095">MADLRSASHKISSGSGRAVFVKNRFAIFQALPVCSWSVVFVCSWSEVFVCSWSEVFVCSWREVFVCSWSEVFVCSWSEVFVCSWREVFVCSWRAVFVCSWRAVFIEKSLRDFSPHPCCRVRARAAQLLKKFEKRHSDLKNLSNKGVAK</sequence>
<dbReference type="AlphaFoldDB" id="A0AA96V0V6"/>
<evidence type="ECO:0000313" key="2">
    <source>
        <dbReference type="Proteomes" id="UP001302978"/>
    </source>
</evidence>
<evidence type="ECO:0000313" key="1">
    <source>
        <dbReference type="EMBL" id="WNY24327.1"/>
    </source>
</evidence>
<dbReference type="EMBL" id="CP131059">
    <property type="protein sequence ID" value="WNY24327.1"/>
    <property type="molecule type" value="Genomic_DNA"/>
</dbReference>
<proteinExistence type="predicted"/>
<name>A0AA96V0V6_9EURY</name>